<sequence length="68" mass="7748">MHSDSTERLPVRGRLLARGTQASAGRYWFRAPRSKYESELSGLSLYVARKSKWDIVSRLLISATETSF</sequence>
<comment type="caution">
    <text evidence="1">The sequence shown here is derived from an EMBL/GenBank/DDBJ whole genome shotgun (WGS) entry which is preliminary data.</text>
</comment>
<name>A0A0G1VJS8_9BACT</name>
<reference evidence="1 2" key="1">
    <citation type="journal article" date="2015" name="Nature">
        <title>rRNA introns, odd ribosomes, and small enigmatic genomes across a large radiation of phyla.</title>
        <authorList>
            <person name="Brown C.T."/>
            <person name="Hug L.A."/>
            <person name="Thomas B.C."/>
            <person name="Sharon I."/>
            <person name="Castelle C.J."/>
            <person name="Singh A."/>
            <person name="Wilkins M.J."/>
            <person name="Williams K.H."/>
            <person name="Banfield J.F."/>
        </authorList>
    </citation>
    <scope>NUCLEOTIDE SEQUENCE [LARGE SCALE GENOMIC DNA]</scope>
</reference>
<dbReference type="AlphaFoldDB" id="A0A0G1VJS8"/>
<evidence type="ECO:0000313" key="2">
    <source>
        <dbReference type="Proteomes" id="UP000034589"/>
    </source>
</evidence>
<gene>
    <name evidence="1" type="ORF">UY39_C0028G0009</name>
</gene>
<evidence type="ECO:0000313" key="1">
    <source>
        <dbReference type="EMBL" id="KKW06681.1"/>
    </source>
</evidence>
<protein>
    <submittedName>
        <fullName evidence="1">Uncharacterized protein</fullName>
    </submittedName>
</protein>
<accession>A0A0G1VJS8</accession>
<dbReference type="EMBL" id="LCPV01000028">
    <property type="protein sequence ID" value="KKW06681.1"/>
    <property type="molecule type" value="Genomic_DNA"/>
</dbReference>
<organism evidence="1 2">
    <name type="scientific">Candidatus Kaiserbacteria bacterium GW2011_GWC2_49_12</name>
    <dbReference type="NCBI Taxonomy" id="1618675"/>
    <lineage>
        <taxon>Bacteria</taxon>
        <taxon>Candidatus Kaiseribacteriota</taxon>
    </lineage>
</organism>
<proteinExistence type="predicted"/>
<dbReference type="Proteomes" id="UP000034589">
    <property type="component" value="Unassembled WGS sequence"/>
</dbReference>